<evidence type="ECO:0000256" key="1">
    <source>
        <dbReference type="SAM" id="MobiDB-lite"/>
    </source>
</evidence>
<evidence type="ECO:0000313" key="3">
    <source>
        <dbReference type="Proteomes" id="UP000324222"/>
    </source>
</evidence>
<feature type="region of interest" description="Disordered" evidence="1">
    <location>
        <begin position="32"/>
        <end position="52"/>
    </location>
</feature>
<dbReference type="AlphaFoldDB" id="A0A5B7D2U2"/>
<gene>
    <name evidence="2" type="ORF">E2C01_008029</name>
</gene>
<name>A0A5B7D2U2_PORTR</name>
<comment type="caution">
    <text evidence="2">The sequence shown here is derived from an EMBL/GenBank/DDBJ whole genome shotgun (WGS) entry which is preliminary data.</text>
</comment>
<reference evidence="2 3" key="1">
    <citation type="submission" date="2019-05" db="EMBL/GenBank/DDBJ databases">
        <title>Another draft genome of Portunus trituberculatus and its Hox gene families provides insights of decapod evolution.</title>
        <authorList>
            <person name="Jeong J.-H."/>
            <person name="Song I."/>
            <person name="Kim S."/>
            <person name="Choi T."/>
            <person name="Kim D."/>
            <person name="Ryu S."/>
            <person name="Kim W."/>
        </authorList>
    </citation>
    <scope>NUCLEOTIDE SEQUENCE [LARGE SCALE GENOMIC DNA]</scope>
    <source>
        <tissue evidence="2">Muscle</tissue>
    </source>
</reference>
<organism evidence="2 3">
    <name type="scientific">Portunus trituberculatus</name>
    <name type="common">Swimming crab</name>
    <name type="synonym">Neptunus trituberculatus</name>
    <dbReference type="NCBI Taxonomy" id="210409"/>
    <lineage>
        <taxon>Eukaryota</taxon>
        <taxon>Metazoa</taxon>
        <taxon>Ecdysozoa</taxon>
        <taxon>Arthropoda</taxon>
        <taxon>Crustacea</taxon>
        <taxon>Multicrustacea</taxon>
        <taxon>Malacostraca</taxon>
        <taxon>Eumalacostraca</taxon>
        <taxon>Eucarida</taxon>
        <taxon>Decapoda</taxon>
        <taxon>Pleocyemata</taxon>
        <taxon>Brachyura</taxon>
        <taxon>Eubrachyura</taxon>
        <taxon>Portunoidea</taxon>
        <taxon>Portunidae</taxon>
        <taxon>Portuninae</taxon>
        <taxon>Portunus</taxon>
    </lineage>
</organism>
<dbReference type="Proteomes" id="UP000324222">
    <property type="component" value="Unassembled WGS sequence"/>
</dbReference>
<protein>
    <submittedName>
        <fullName evidence="2">Uncharacterized protein</fullName>
    </submittedName>
</protein>
<dbReference type="EMBL" id="VSRR010000410">
    <property type="protein sequence ID" value="MPC15244.1"/>
    <property type="molecule type" value="Genomic_DNA"/>
</dbReference>
<keyword evidence="3" id="KW-1185">Reference proteome</keyword>
<evidence type="ECO:0000313" key="2">
    <source>
        <dbReference type="EMBL" id="MPC15244.1"/>
    </source>
</evidence>
<proteinExistence type="predicted"/>
<sequence length="60" mass="6306">MQGEVVSINTCSASLALYCTSTAGDLVLLSTASDPNKNHTQRARQDSRAGVDARYAACTD</sequence>
<accession>A0A5B7D2U2</accession>